<feature type="domain" description="DUF1206" evidence="2">
    <location>
        <begin position="203"/>
        <end position="271"/>
    </location>
</feature>
<feature type="transmembrane region" description="Helical" evidence="1">
    <location>
        <begin position="246"/>
        <end position="267"/>
    </location>
</feature>
<gene>
    <name evidence="3" type="ORF">SAMN03159343_3945</name>
</gene>
<protein>
    <recommendedName>
        <fullName evidence="2">DUF1206 domain-containing protein</fullName>
    </recommendedName>
</protein>
<feature type="transmembrane region" description="Helical" evidence="1">
    <location>
        <begin position="22"/>
        <end position="44"/>
    </location>
</feature>
<dbReference type="Pfam" id="PF06724">
    <property type="entry name" value="DUF1206"/>
    <property type="match status" value="3"/>
</dbReference>
<dbReference type="InterPro" id="IPR009597">
    <property type="entry name" value="DUF1206"/>
</dbReference>
<dbReference type="RefSeq" id="WP_092807582.1">
    <property type="nucleotide sequence ID" value="NZ_FMUH01000008.1"/>
</dbReference>
<dbReference type="STRING" id="1960309.SAMN03159343_3945"/>
<keyword evidence="1" id="KW-0472">Membrane</keyword>
<proteinExistence type="predicted"/>
<dbReference type="EMBL" id="FMUH01000008">
    <property type="protein sequence ID" value="SCX59518.1"/>
    <property type="molecule type" value="Genomic_DNA"/>
</dbReference>
<feature type="domain" description="DUF1206" evidence="2">
    <location>
        <begin position="22"/>
        <end position="87"/>
    </location>
</feature>
<evidence type="ECO:0000313" key="3">
    <source>
        <dbReference type="EMBL" id="SCX59518.1"/>
    </source>
</evidence>
<evidence type="ECO:0000259" key="2">
    <source>
        <dbReference type="Pfam" id="PF06724"/>
    </source>
</evidence>
<feature type="transmembrane region" description="Helical" evidence="1">
    <location>
        <begin position="64"/>
        <end position="85"/>
    </location>
</feature>
<feature type="domain" description="DUF1206" evidence="2">
    <location>
        <begin position="110"/>
        <end position="177"/>
    </location>
</feature>
<dbReference type="AlphaFoldDB" id="A0A1G4Z2P0"/>
<dbReference type="Proteomes" id="UP000198981">
    <property type="component" value="Unassembled WGS sequence"/>
</dbReference>
<keyword evidence="1" id="KW-1133">Transmembrane helix</keyword>
<feature type="transmembrane region" description="Helical" evidence="1">
    <location>
        <begin position="105"/>
        <end position="128"/>
    </location>
</feature>
<feature type="transmembrane region" description="Helical" evidence="1">
    <location>
        <begin position="148"/>
        <end position="170"/>
    </location>
</feature>
<name>A0A1G4Z2P0_9ACTN</name>
<evidence type="ECO:0000256" key="1">
    <source>
        <dbReference type="SAM" id="Phobius"/>
    </source>
</evidence>
<sequence>MSVQQTADRVGRSDTLERLARVGLAAYGVVHLLIAWLALQLAWGGGSGSADQSGAMQTLAEEPFGTPLLWVLGLGLIALAVWQLAEVLRQVGGLSGSGDTKKKAAVGVVKSVAKAVVYAALAFTALRFATGGGSSSSGQQQDTTSGVFALPGGRFLVGLAALVVIGVGLYQVVKGLKKKFLDEIDTSKASSSEVRAVTRLGQVGYVAKGAAFVVVGGLLAYAAITFDPSKSTGLDGAMHTILQAPFGRWLLSLVAVGIAAFGVFCFFRARYPQRT</sequence>
<evidence type="ECO:0000313" key="4">
    <source>
        <dbReference type="Proteomes" id="UP000198981"/>
    </source>
</evidence>
<keyword evidence="4" id="KW-1185">Reference proteome</keyword>
<dbReference type="OrthoDB" id="4552598at2"/>
<keyword evidence="1" id="KW-0812">Transmembrane</keyword>
<feature type="transmembrane region" description="Helical" evidence="1">
    <location>
        <begin position="205"/>
        <end position="226"/>
    </location>
</feature>
<accession>A0A1G4Z2P0</accession>
<reference evidence="4" key="1">
    <citation type="submission" date="2016-10" db="EMBL/GenBank/DDBJ databases">
        <authorList>
            <person name="Varghese N."/>
            <person name="Submissions S."/>
        </authorList>
    </citation>
    <scope>NUCLEOTIDE SEQUENCE [LARGE SCALE GENOMIC DNA]</scope>
    <source>
        <strain evidence="4">DSM 45722</strain>
    </source>
</reference>
<organism evidence="3 4">
    <name type="scientific">Klenkia marina</name>
    <dbReference type="NCBI Taxonomy" id="1960309"/>
    <lineage>
        <taxon>Bacteria</taxon>
        <taxon>Bacillati</taxon>
        <taxon>Actinomycetota</taxon>
        <taxon>Actinomycetes</taxon>
        <taxon>Geodermatophilales</taxon>
        <taxon>Geodermatophilaceae</taxon>
        <taxon>Klenkia</taxon>
    </lineage>
</organism>